<evidence type="ECO:0000259" key="1">
    <source>
        <dbReference type="Pfam" id="PF07059"/>
    </source>
</evidence>
<dbReference type="PANTHER" id="PTHR31558">
    <property type="entry name" value="CW14 PROTEIN"/>
    <property type="match status" value="1"/>
</dbReference>
<comment type="caution">
    <text evidence="2">The sequence shown here is derived from an EMBL/GenBank/DDBJ whole genome shotgun (WGS) entry which is preliminary data.</text>
</comment>
<sequence length="293" mass="31726">MNVLNMLKDLAVSPKDDAASAAEPLPAYDLSSLGTRGRIHAEEATGSSFHVRTGPDYPRNGNKAASADSLFDLASVELFTSGTAALHLAERMPLPPPAPAAEGLTLPQLLLVTVAVPQEAPGLFTGAQDRCSTLTAAFTFHLSASARADAASASPSAAVRLLARYYERATSEQEVKKTFKMIGRARNYDELGLPSWMKRFNGKPVIIHQTGEVFAGCRDGVRYLEEDVLVGRWSLWAKQGVHSLMPRYKEIDAEIGFVLQGTEDDELPETMLGGARLPYIDVTSFPELPRVPE</sequence>
<dbReference type="PANTHER" id="PTHR31558:SF35">
    <property type="entry name" value="PROTEIN ENHANCED DISEASE RESISTANCE 2 C-TERMINAL DOMAIN-CONTAINING PROTEIN"/>
    <property type="match status" value="1"/>
</dbReference>
<evidence type="ECO:0000313" key="3">
    <source>
        <dbReference type="Proteomes" id="UP001515480"/>
    </source>
</evidence>
<dbReference type="InterPro" id="IPR009769">
    <property type="entry name" value="EDR2_C"/>
</dbReference>
<evidence type="ECO:0000313" key="2">
    <source>
        <dbReference type="EMBL" id="KAL1504411.1"/>
    </source>
</evidence>
<name>A0AB34IPV1_PRYPA</name>
<proteinExistence type="predicted"/>
<dbReference type="AlphaFoldDB" id="A0AB34IPV1"/>
<protein>
    <recommendedName>
        <fullName evidence="1">Protein ENHANCED DISEASE RESISTANCE 2 C-terminal domain-containing protein</fullName>
    </recommendedName>
</protein>
<dbReference type="Proteomes" id="UP001515480">
    <property type="component" value="Unassembled WGS sequence"/>
</dbReference>
<organism evidence="2 3">
    <name type="scientific">Prymnesium parvum</name>
    <name type="common">Toxic golden alga</name>
    <dbReference type="NCBI Taxonomy" id="97485"/>
    <lineage>
        <taxon>Eukaryota</taxon>
        <taxon>Haptista</taxon>
        <taxon>Haptophyta</taxon>
        <taxon>Prymnesiophyceae</taxon>
        <taxon>Prymnesiales</taxon>
        <taxon>Prymnesiaceae</taxon>
        <taxon>Prymnesium</taxon>
    </lineage>
</organism>
<gene>
    <name evidence="2" type="ORF">AB1Y20_010817</name>
</gene>
<feature type="domain" description="Protein ENHANCED DISEASE RESISTANCE 2 C-terminal" evidence="1">
    <location>
        <begin position="43"/>
        <end position="281"/>
    </location>
</feature>
<reference evidence="2 3" key="1">
    <citation type="journal article" date="2024" name="Science">
        <title>Giant polyketide synthase enzymes in the biosynthesis of giant marine polyether toxins.</title>
        <authorList>
            <person name="Fallon T.R."/>
            <person name="Shende V.V."/>
            <person name="Wierzbicki I.H."/>
            <person name="Pendleton A.L."/>
            <person name="Watervoot N.F."/>
            <person name="Auber R.P."/>
            <person name="Gonzalez D.J."/>
            <person name="Wisecaver J.H."/>
            <person name="Moore B.S."/>
        </authorList>
    </citation>
    <scope>NUCLEOTIDE SEQUENCE [LARGE SCALE GENOMIC DNA]</scope>
    <source>
        <strain evidence="2 3">12B1</strain>
    </source>
</reference>
<dbReference type="Pfam" id="PF07059">
    <property type="entry name" value="EDR2_C"/>
    <property type="match status" value="1"/>
</dbReference>
<keyword evidence="3" id="KW-1185">Reference proteome</keyword>
<dbReference type="EMBL" id="JBGBPQ010000020">
    <property type="protein sequence ID" value="KAL1504411.1"/>
    <property type="molecule type" value="Genomic_DNA"/>
</dbReference>
<accession>A0AB34IPV1</accession>